<keyword evidence="5 11" id="KW-1133">Transmembrane helix</keyword>
<keyword evidence="10" id="KW-0393">Immunoglobulin domain</keyword>
<evidence type="ECO:0000256" key="3">
    <source>
        <dbReference type="ARBA" id="ARBA00022692"/>
    </source>
</evidence>
<dbReference type="Ensembl" id="ENSACLT00000021028.2">
    <property type="protein sequence ID" value="ENSACLP00000020554.1"/>
    <property type="gene ID" value="ENSACLG00000013978.2"/>
</dbReference>
<dbReference type="SMART" id="SM00409">
    <property type="entry name" value="IG"/>
    <property type="match status" value="2"/>
</dbReference>
<reference evidence="14" key="1">
    <citation type="submission" date="2018-05" db="EMBL/GenBank/DDBJ databases">
        <authorList>
            <person name="Datahose"/>
        </authorList>
    </citation>
    <scope>NUCLEOTIDE SEQUENCE</scope>
</reference>
<evidence type="ECO:0000256" key="4">
    <source>
        <dbReference type="ARBA" id="ARBA00022729"/>
    </source>
</evidence>
<dbReference type="Pfam" id="PF07686">
    <property type="entry name" value="V-set"/>
    <property type="match status" value="1"/>
</dbReference>
<feature type="transmembrane region" description="Helical" evidence="11">
    <location>
        <begin position="345"/>
        <end position="367"/>
    </location>
</feature>
<dbReference type="GeneTree" id="ENSGT00940000163670"/>
<sequence length="442" mass="49272">MAGIKCVVFLMVLIFQWTHARGDTEVSCVYMENCTLPCSYEGADVVIHWHQVSAGNLPVHSFFHNQDQPGNSAQRFKGRASTFKDQISRGNASVLLTGAKVQDEGRYRCYTSTINGNMESFINLKADAPVHKVDVYQGENRITCRSEGIYPKPVLTWSTSPPSSLTFKNTTTVNQTEQQLYNISSSLILSGSDHDLNFSCTVSTRRNRKSVAFLKMPSQDVLEYENTIPCSPSNIQLSNLIWRFNHSQLILNGTVTSYTVSEKWKQHVKKLSESGSLTLQDISADQEGIYTCEVNDAEETTISLRSVMIHKGTSGSSLRRVIVVTVIIAAAVAFIIYTYKKVLEFFAVIVATLFVAIMFKLLAAVVVKMYGRGRGKMPPTCQNSATHLWGALHTFIITAPEHREQRRRDSKKDTAKLQLNGSSKTIQARPGKRTALVRCVVL</sequence>
<evidence type="ECO:0000256" key="6">
    <source>
        <dbReference type="ARBA" id="ARBA00023136"/>
    </source>
</evidence>
<protein>
    <recommendedName>
        <fullName evidence="13">Ig-like domain-containing protein</fullName>
    </recommendedName>
</protein>
<name>A0A3P8PUH0_ASTCA</name>
<comment type="subcellular location">
    <subcellularLocation>
        <location evidence="1">Cell membrane</location>
        <topology evidence="1">Single-pass type I membrane protein</topology>
    </subcellularLocation>
</comment>
<dbReference type="Bgee" id="ENSACLG00000013978">
    <property type="expression patterns" value="Expressed in anal fin and 1 other cell type or tissue"/>
</dbReference>
<evidence type="ECO:0000256" key="5">
    <source>
        <dbReference type="ARBA" id="ARBA00022989"/>
    </source>
</evidence>
<evidence type="ECO:0000256" key="12">
    <source>
        <dbReference type="SAM" id="SignalP"/>
    </source>
</evidence>
<dbReference type="PROSITE" id="PS50835">
    <property type="entry name" value="IG_LIKE"/>
    <property type="match status" value="2"/>
</dbReference>
<organism evidence="14 15">
    <name type="scientific">Astatotilapia calliptera</name>
    <name type="common">Eastern happy</name>
    <name type="synonym">Chromis callipterus</name>
    <dbReference type="NCBI Taxonomy" id="8154"/>
    <lineage>
        <taxon>Eukaryota</taxon>
        <taxon>Metazoa</taxon>
        <taxon>Chordata</taxon>
        <taxon>Craniata</taxon>
        <taxon>Vertebrata</taxon>
        <taxon>Euteleostomi</taxon>
        <taxon>Actinopterygii</taxon>
        <taxon>Neopterygii</taxon>
        <taxon>Teleostei</taxon>
        <taxon>Neoteleostei</taxon>
        <taxon>Acanthomorphata</taxon>
        <taxon>Ovalentaria</taxon>
        <taxon>Cichlomorphae</taxon>
        <taxon>Cichliformes</taxon>
        <taxon>Cichlidae</taxon>
        <taxon>African cichlids</taxon>
        <taxon>Pseudocrenilabrinae</taxon>
        <taxon>Haplochromini</taxon>
        <taxon>Astatotilapia</taxon>
    </lineage>
</organism>
<dbReference type="InterPro" id="IPR051713">
    <property type="entry name" value="T-cell_Activation_Regulation"/>
</dbReference>
<dbReference type="AlphaFoldDB" id="A0A3P8PUH0"/>
<keyword evidence="8" id="KW-0675">Receptor</keyword>
<dbReference type="Gene3D" id="2.60.40.10">
    <property type="entry name" value="Immunoglobulins"/>
    <property type="match status" value="3"/>
</dbReference>
<evidence type="ECO:0000256" key="8">
    <source>
        <dbReference type="ARBA" id="ARBA00023170"/>
    </source>
</evidence>
<reference evidence="14" key="2">
    <citation type="submission" date="2025-08" db="UniProtKB">
        <authorList>
            <consortium name="Ensembl"/>
        </authorList>
    </citation>
    <scope>IDENTIFICATION</scope>
</reference>
<dbReference type="InterPro" id="IPR053896">
    <property type="entry name" value="BTN3A2-like_Ig-C"/>
</dbReference>
<dbReference type="GO" id="GO:0007166">
    <property type="term" value="P:cell surface receptor signaling pathway"/>
    <property type="evidence" value="ECO:0007669"/>
    <property type="project" value="TreeGrafter"/>
</dbReference>
<dbReference type="OMA" id="YKENCIL"/>
<accession>A0A3P8PUH0</accession>
<dbReference type="CDD" id="cd00096">
    <property type="entry name" value="Ig"/>
    <property type="match status" value="1"/>
</dbReference>
<evidence type="ECO:0000313" key="15">
    <source>
        <dbReference type="Proteomes" id="UP000265100"/>
    </source>
</evidence>
<reference evidence="14" key="3">
    <citation type="submission" date="2025-09" db="UniProtKB">
        <authorList>
            <consortium name="Ensembl"/>
        </authorList>
    </citation>
    <scope>IDENTIFICATION</scope>
</reference>
<dbReference type="GO" id="GO:0031295">
    <property type="term" value="P:T cell costimulation"/>
    <property type="evidence" value="ECO:0007669"/>
    <property type="project" value="TreeGrafter"/>
</dbReference>
<keyword evidence="4 12" id="KW-0732">Signal</keyword>
<feature type="signal peptide" evidence="12">
    <location>
        <begin position="1"/>
        <end position="22"/>
    </location>
</feature>
<dbReference type="PANTHER" id="PTHR25466">
    <property type="entry name" value="T-LYMPHOCYTE ACTIVATION ANTIGEN"/>
    <property type="match status" value="1"/>
</dbReference>
<evidence type="ECO:0000256" key="2">
    <source>
        <dbReference type="ARBA" id="ARBA00022475"/>
    </source>
</evidence>
<dbReference type="GO" id="GO:0042102">
    <property type="term" value="P:positive regulation of T cell proliferation"/>
    <property type="evidence" value="ECO:0007669"/>
    <property type="project" value="TreeGrafter"/>
</dbReference>
<evidence type="ECO:0000259" key="13">
    <source>
        <dbReference type="PROSITE" id="PS50835"/>
    </source>
</evidence>
<evidence type="ECO:0000256" key="9">
    <source>
        <dbReference type="ARBA" id="ARBA00023180"/>
    </source>
</evidence>
<keyword evidence="2" id="KW-1003">Cell membrane</keyword>
<feature type="transmembrane region" description="Helical" evidence="11">
    <location>
        <begin position="321"/>
        <end position="339"/>
    </location>
</feature>
<evidence type="ECO:0000256" key="1">
    <source>
        <dbReference type="ARBA" id="ARBA00004251"/>
    </source>
</evidence>
<dbReference type="GO" id="GO:0042130">
    <property type="term" value="P:negative regulation of T cell proliferation"/>
    <property type="evidence" value="ECO:0007669"/>
    <property type="project" value="TreeGrafter"/>
</dbReference>
<feature type="domain" description="Ig-like" evidence="13">
    <location>
        <begin position="35"/>
        <end position="125"/>
    </location>
</feature>
<dbReference type="PANTHER" id="PTHR25466:SF14">
    <property type="entry name" value="BUTYROPHILIN SUBFAMILY 2 MEMBER A2-LIKE-RELATED"/>
    <property type="match status" value="1"/>
</dbReference>
<dbReference type="Pfam" id="PF22705">
    <property type="entry name" value="C2-set_3"/>
    <property type="match status" value="1"/>
</dbReference>
<dbReference type="SUPFAM" id="SSF48726">
    <property type="entry name" value="Immunoglobulin"/>
    <property type="match status" value="3"/>
</dbReference>
<dbReference type="SMART" id="SM00406">
    <property type="entry name" value="IGv"/>
    <property type="match status" value="2"/>
</dbReference>
<dbReference type="InterPro" id="IPR036179">
    <property type="entry name" value="Ig-like_dom_sf"/>
</dbReference>
<evidence type="ECO:0000313" key="14">
    <source>
        <dbReference type="Ensembl" id="ENSACLP00000020554.1"/>
    </source>
</evidence>
<dbReference type="GO" id="GO:0071222">
    <property type="term" value="P:cellular response to lipopolysaccharide"/>
    <property type="evidence" value="ECO:0007669"/>
    <property type="project" value="TreeGrafter"/>
</dbReference>
<dbReference type="InterPro" id="IPR003599">
    <property type="entry name" value="Ig_sub"/>
</dbReference>
<keyword evidence="6 11" id="KW-0472">Membrane</keyword>
<keyword evidence="15" id="KW-1185">Reference proteome</keyword>
<dbReference type="InterPro" id="IPR007110">
    <property type="entry name" value="Ig-like_dom"/>
</dbReference>
<dbReference type="STRING" id="8154.ENSACLP00000020554"/>
<keyword evidence="9" id="KW-0325">Glycoprotein</keyword>
<dbReference type="InterPro" id="IPR013151">
    <property type="entry name" value="Immunoglobulin_dom"/>
</dbReference>
<dbReference type="GO" id="GO:0006955">
    <property type="term" value="P:immune response"/>
    <property type="evidence" value="ECO:0007669"/>
    <property type="project" value="TreeGrafter"/>
</dbReference>
<feature type="domain" description="Ig-like" evidence="13">
    <location>
        <begin position="162"/>
        <end position="303"/>
    </location>
</feature>
<dbReference type="InterPro" id="IPR013783">
    <property type="entry name" value="Ig-like_fold"/>
</dbReference>
<dbReference type="Proteomes" id="UP000265100">
    <property type="component" value="Chromosome 9"/>
</dbReference>
<feature type="chain" id="PRO_5018097118" description="Ig-like domain-containing protein" evidence="12">
    <location>
        <begin position="23"/>
        <end position="442"/>
    </location>
</feature>
<evidence type="ECO:0000256" key="7">
    <source>
        <dbReference type="ARBA" id="ARBA00023157"/>
    </source>
</evidence>
<dbReference type="InterPro" id="IPR013106">
    <property type="entry name" value="Ig_V-set"/>
</dbReference>
<keyword evidence="3 11" id="KW-0812">Transmembrane</keyword>
<proteinExistence type="predicted"/>
<evidence type="ECO:0000256" key="11">
    <source>
        <dbReference type="SAM" id="Phobius"/>
    </source>
</evidence>
<evidence type="ECO:0000256" key="10">
    <source>
        <dbReference type="ARBA" id="ARBA00023319"/>
    </source>
</evidence>
<dbReference type="Pfam" id="PF00047">
    <property type="entry name" value="ig"/>
    <property type="match status" value="1"/>
</dbReference>
<keyword evidence="7" id="KW-1015">Disulfide bond</keyword>
<dbReference type="GO" id="GO:0009897">
    <property type="term" value="C:external side of plasma membrane"/>
    <property type="evidence" value="ECO:0007669"/>
    <property type="project" value="TreeGrafter"/>
</dbReference>